<evidence type="ECO:0000256" key="7">
    <source>
        <dbReference type="ARBA" id="ARBA00048539"/>
    </source>
</evidence>
<protein>
    <recommendedName>
        <fullName evidence="8">tRNA(Ile)-lysidine synthase</fullName>
        <ecNumber evidence="8">6.3.4.19</ecNumber>
    </recommendedName>
    <alternativeName>
        <fullName evidence="8">tRNA(Ile)-2-lysyl-cytidine synthase</fullName>
    </alternativeName>
    <alternativeName>
        <fullName evidence="8">tRNA(Ile)-lysidine synthetase</fullName>
    </alternativeName>
</protein>
<dbReference type="InterPro" id="IPR012094">
    <property type="entry name" value="tRNA_Ile_lys_synt"/>
</dbReference>
<dbReference type="RefSeq" id="WP_111064620.1">
    <property type="nucleotide sequence ID" value="NZ_JBHUCU010000013.1"/>
</dbReference>
<keyword evidence="2 8" id="KW-0963">Cytoplasm</keyword>
<dbReference type="Proteomes" id="UP000249248">
    <property type="component" value="Unassembled WGS sequence"/>
</dbReference>
<comment type="subcellular location">
    <subcellularLocation>
        <location evidence="1 8">Cytoplasm</location>
    </subcellularLocation>
</comment>
<evidence type="ECO:0000256" key="4">
    <source>
        <dbReference type="ARBA" id="ARBA00022694"/>
    </source>
</evidence>
<dbReference type="Gene3D" id="3.40.50.620">
    <property type="entry name" value="HUPs"/>
    <property type="match status" value="1"/>
</dbReference>
<keyword evidence="4 8" id="KW-0819">tRNA processing</keyword>
<dbReference type="PANTHER" id="PTHR43033:SF1">
    <property type="entry name" value="TRNA(ILE)-LYSIDINE SYNTHASE-RELATED"/>
    <property type="match status" value="1"/>
</dbReference>
<dbReference type="Pfam" id="PF01171">
    <property type="entry name" value="ATP_bind_3"/>
    <property type="match status" value="1"/>
</dbReference>
<dbReference type="OrthoDB" id="9807403at2"/>
<feature type="binding site" evidence="8">
    <location>
        <begin position="26"/>
        <end position="31"/>
    </location>
    <ligand>
        <name>ATP</name>
        <dbReference type="ChEBI" id="CHEBI:30616"/>
    </ligand>
</feature>
<dbReference type="EMBL" id="QKSB01000018">
    <property type="protein sequence ID" value="PZE15706.1"/>
    <property type="molecule type" value="Genomic_DNA"/>
</dbReference>
<name>A0A2W1NC65_9FLAO</name>
<feature type="domain" description="Lysidine-tRNA(Ile) synthetase C-terminal" evidence="9">
    <location>
        <begin position="359"/>
        <end position="431"/>
    </location>
</feature>
<dbReference type="EC" id="6.3.4.19" evidence="8"/>
<dbReference type="GO" id="GO:0006400">
    <property type="term" value="P:tRNA modification"/>
    <property type="evidence" value="ECO:0007669"/>
    <property type="project" value="UniProtKB-UniRule"/>
</dbReference>
<dbReference type="CDD" id="cd01992">
    <property type="entry name" value="TilS_N"/>
    <property type="match status" value="1"/>
</dbReference>
<dbReference type="InterPro" id="IPR011063">
    <property type="entry name" value="TilS/TtcA_N"/>
</dbReference>
<gene>
    <name evidence="8 10" type="primary">tilS</name>
    <name evidence="10" type="ORF">DNU06_16550</name>
</gene>
<reference evidence="10 11" key="1">
    <citation type="submission" date="2018-06" db="EMBL/GenBank/DDBJ databases">
        <title>The draft genome sequence of Crocinitomix sp. SM1701.</title>
        <authorList>
            <person name="Zhang X."/>
        </authorList>
    </citation>
    <scope>NUCLEOTIDE SEQUENCE [LARGE SCALE GENOMIC DNA]</scope>
    <source>
        <strain evidence="10 11">SM1701</strain>
    </source>
</reference>
<accession>A0A2W1NC65</accession>
<evidence type="ECO:0000313" key="11">
    <source>
        <dbReference type="Proteomes" id="UP000249248"/>
    </source>
</evidence>
<keyword evidence="6 8" id="KW-0067">ATP-binding</keyword>
<evidence type="ECO:0000259" key="9">
    <source>
        <dbReference type="SMART" id="SM00977"/>
    </source>
</evidence>
<evidence type="ECO:0000313" key="10">
    <source>
        <dbReference type="EMBL" id="PZE15706.1"/>
    </source>
</evidence>
<comment type="domain">
    <text evidence="8">The N-terminal region contains the highly conserved SGGXDS motif, predicted to be a P-loop motif involved in ATP binding.</text>
</comment>
<dbReference type="NCBIfam" id="TIGR02432">
    <property type="entry name" value="lysidine_TilS_N"/>
    <property type="match status" value="1"/>
</dbReference>
<keyword evidence="11" id="KW-1185">Reference proteome</keyword>
<dbReference type="InterPro" id="IPR012796">
    <property type="entry name" value="Lysidine-tRNA-synth_C"/>
</dbReference>
<organism evidence="10 11">
    <name type="scientific">Putridiphycobacter roseus</name>
    <dbReference type="NCBI Taxonomy" id="2219161"/>
    <lineage>
        <taxon>Bacteria</taxon>
        <taxon>Pseudomonadati</taxon>
        <taxon>Bacteroidota</taxon>
        <taxon>Flavobacteriia</taxon>
        <taxon>Flavobacteriales</taxon>
        <taxon>Crocinitomicaceae</taxon>
        <taxon>Putridiphycobacter</taxon>
    </lineage>
</organism>
<dbReference type="InterPro" id="IPR012795">
    <property type="entry name" value="tRNA_Ile_lys_synt_N"/>
</dbReference>
<proteinExistence type="inferred from homology"/>
<dbReference type="SUPFAM" id="SSF52402">
    <property type="entry name" value="Adenine nucleotide alpha hydrolases-like"/>
    <property type="match status" value="1"/>
</dbReference>
<evidence type="ECO:0000256" key="1">
    <source>
        <dbReference type="ARBA" id="ARBA00004496"/>
    </source>
</evidence>
<dbReference type="InterPro" id="IPR014729">
    <property type="entry name" value="Rossmann-like_a/b/a_fold"/>
</dbReference>
<comment type="catalytic activity">
    <reaction evidence="7 8">
        <text>cytidine(34) in tRNA(Ile2) + L-lysine + ATP = lysidine(34) in tRNA(Ile2) + AMP + diphosphate + H(+)</text>
        <dbReference type="Rhea" id="RHEA:43744"/>
        <dbReference type="Rhea" id="RHEA-COMP:10625"/>
        <dbReference type="Rhea" id="RHEA-COMP:10670"/>
        <dbReference type="ChEBI" id="CHEBI:15378"/>
        <dbReference type="ChEBI" id="CHEBI:30616"/>
        <dbReference type="ChEBI" id="CHEBI:32551"/>
        <dbReference type="ChEBI" id="CHEBI:33019"/>
        <dbReference type="ChEBI" id="CHEBI:82748"/>
        <dbReference type="ChEBI" id="CHEBI:83665"/>
        <dbReference type="ChEBI" id="CHEBI:456215"/>
        <dbReference type="EC" id="6.3.4.19"/>
    </reaction>
</comment>
<dbReference type="SMART" id="SM00977">
    <property type="entry name" value="TilS_C"/>
    <property type="match status" value="1"/>
</dbReference>
<dbReference type="GO" id="GO:0032267">
    <property type="term" value="F:tRNA(Ile)-lysidine synthase activity"/>
    <property type="evidence" value="ECO:0007669"/>
    <property type="project" value="UniProtKB-EC"/>
</dbReference>
<evidence type="ECO:0000256" key="5">
    <source>
        <dbReference type="ARBA" id="ARBA00022741"/>
    </source>
</evidence>
<evidence type="ECO:0000256" key="3">
    <source>
        <dbReference type="ARBA" id="ARBA00022598"/>
    </source>
</evidence>
<evidence type="ECO:0000256" key="6">
    <source>
        <dbReference type="ARBA" id="ARBA00022840"/>
    </source>
</evidence>
<dbReference type="HAMAP" id="MF_01161">
    <property type="entry name" value="tRNA_Ile_lys_synt"/>
    <property type="match status" value="1"/>
</dbReference>
<dbReference type="PANTHER" id="PTHR43033">
    <property type="entry name" value="TRNA(ILE)-LYSIDINE SYNTHASE-RELATED"/>
    <property type="match status" value="1"/>
</dbReference>
<dbReference type="SUPFAM" id="SSF56037">
    <property type="entry name" value="PheT/TilS domain"/>
    <property type="match status" value="1"/>
</dbReference>
<dbReference type="AlphaFoldDB" id="A0A2W1NC65"/>
<keyword evidence="5 8" id="KW-0547">Nucleotide-binding</keyword>
<dbReference type="GO" id="GO:0005524">
    <property type="term" value="F:ATP binding"/>
    <property type="evidence" value="ECO:0007669"/>
    <property type="project" value="UniProtKB-UniRule"/>
</dbReference>
<comment type="function">
    <text evidence="8">Ligates lysine onto the cytidine present at position 34 of the AUA codon-specific tRNA(Ile) that contains the anticodon CAU, in an ATP-dependent manner. Cytidine is converted to lysidine, thus changing the amino acid specificity of the tRNA from methionine to isoleucine.</text>
</comment>
<comment type="similarity">
    <text evidence="8">Belongs to the tRNA(Ile)-lysidine synthase family.</text>
</comment>
<keyword evidence="3 8" id="KW-0436">Ligase</keyword>
<evidence type="ECO:0000256" key="2">
    <source>
        <dbReference type="ARBA" id="ARBA00022490"/>
    </source>
</evidence>
<evidence type="ECO:0000256" key="8">
    <source>
        <dbReference type="HAMAP-Rule" id="MF_01161"/>
    </source>
</evidence>
<sequence>MEKLFESILKAFNPTYKKQVFYIAISGGKDSMVLTHLLLKLNLKPILLHCNFNLRGQESIEDALFIKKFAEAHQLTYFIKSFDTLQIANAQKKNIQLTARDIRYQWFSEMTEEGILLTAHHLNDKVETFHIHTLRGTGLKGLTSIPAKRDNIFRPLLNISSKQIEKYINDHDIQYRQDSSNAKLKYRRNNIRHAVIPLLESITPDYIEKMKPLMDELSDVDQYITEQVQLFENKHKKQESNYVYYPLTCLSNLADFFLIRLFKDFGVQRAQISSLTKLLNATNGAILETKTHTFLKDRSQIQIQPKTDFLEFTLQITDLSATIKTPFGTLHFETLAPNETMQFEKNAAYLNKDLIVLPLTLTNVYKNTKFHPFGMKGKKRISDYLIDHKKSIFEKNKQLLLKDQSGVLWLVNERIDDKYQIQNNTNKILRVTYSE</sequence>
<comment type="caution">
    <text evidence="10">The sequence shown here is derived from an EMBL/GenBank/DDBJ whole genome shotgun (WGS) entry which is preliminary data.</text>
</comment>
<dbReference type="GO" id="GO:0005737">
    <property type="term" value="C:cytoplasm"/>
    <property type="evidence" value="ECO:0007669"/>
    <property type="project" value="UniProtKB-SubCell"/>
</dbReference>